<dbReference type="Proteomes" id="UP000193411">
    <property type="component" value="Unassembled WGS sequence"/>
</dbReference>
<dbReference type="InterPro" id="IPR036770">
    <property type="entry name" value="Ankyrin_rpt-contain_sf"/>
</dbReference>
<dbReference type="InterPro" id="IPR052050">
    <property type="entry name" value="SecEffector_AnkRepeat"/>
</dbReference>
<dbReference type="EMBL" id="MCFL01000044">
    <property type="protein sequence ID" value="ORZ32623.1"/>
    <property type="molecule type" value="Genomic_DNA"/>
</dbReference>
<organism evidence="1 2">
    <name type="scientific">Catenaria anguillulae PL171</name>
    <dbReference type="NCBI Taxonomy" id="765915"/>
    <lineage>
        <taxon>Eukaryota</taxon>
        <taxon>Fungi</taxon>
        <taxon>Fungi incertae sedis</taxon>
        <taxon>Blastocladiomycota</taxon>
        <taxon>Blastocladiomycetes</taxon>
        <taxon>Blastocladiales</taxon>
        <taxon>Catenariaceae</taxon>
        <taxon>Catenaria</taxon>
    </lineage>
</organism>
<evidence type="ECO:0000313" key="2">
    <source>
        <dbReference type="Proteomes" id="UP000193411"/>
    </source>
</evidence>
<evidence type="ECO:0000313" key="1">
    <source>
        <dbReference type="EMBL" id="ORZ32623.1"/>
    </source>
</evidence>
<dbReference type="AlphaFoldDB" id="A0A1Y2HFZ8"/>
<dbReference type="PANTHER" id="PTHR46586">
    <property type="entry name" value="ANKYRIN REPEAT-CONTAINING PROTEIN"/>
    <property type="match status" value="1"/>
</dbReference>
<accession>A0A1Y2HFZ8</accession>
<sequence length="714" mass="80240">MTECTALPSLPHEVAELILLFAIRSIDSFDPRKRTLDSVAIHALLTSLPGHSSTGADAAGGGSYLTRAALLQMWWVDLDHASARNSVSLLNTLLNMSHPRLVRPLQYSQAGLAEAVKLCHVDIAEWWYTQRQRKLLYFNDVEWSDVIVGFKQADTEADALRLFKWAIRALLNVDPDSLPTSGRPAIDSPEPEYVYSTGYDGRSYAYLSILTESMARGFYSTAQLVLQVWNVAAEYRYSLALQSLAQNKDKDMVLWALANLPVDDDSSDPKNYVLTGAVKSGDQDFIRWAMGLHDEPPSKTLLQRLPGASEAGQLATIQWILTDPEMNTGLDAQGKLPYNTQVHMDKIALAGHLDVLEWWAANGDRLGASLVAHDHRNKCIVPALAKRGLMQVLKWWLEQNLIPVQPTTIKDLPVIAAEHGLEELLEYCKGTPALAKKMTYSSSALTAASTNGHLHVLEWWKANKKRITCGNETLRNATEHGQLAVLDWWFDKSGCKQLVYDKQVLVNALRYGQLEALEWWMQRSVFDQDEIKHAFSSLEVLSEWNRFSYHPSILLYLIRQGYFAPAPSDDDGGNMKSTKASNLVLSAMRQPVLLQFVHKHLAYTAEHTCRLLMQQILASAVQHGTVCTLQWMLAMLGSKPTDFPPVPINHLKRILPKRDDSKATFRWLIDHEIPFDVAAVATNGPGSPYQQIEEWLVEEVRRHKEEKAVELSMC</sequence>
<dbReference type="STRING" id="765915.A0A1Y2HFZ8"/>
<gene>
    <name evidence="1" type="ORF">BCR44DRAFT_1439921</name>
</gene>
<dbReference type="SUPFAM" id="SSF140860">
    <property type="entry name" value="Pseudo ankyrin repeat-like"/>
    <property type="match status" value="1"/>
</dbReference>
<name>A0A1Y2HFZ8_9FUNG</name>
<dbReference type="Gene3D" id="1.25.40.20">
    <property type="entry name" value="Ankyrin repeat-containing domain"/>
    <property type="match status" value="1"/>
</dbReference>
<comment type="caution">
    <text evidence="1">The sequence shown here is derived from an EMBL/GenBank/DDBJ whole genome shotgun (WGS) entry which is preliminary data.</text>
</comment>
<keyword evidence="2" id="KW-1185">Reference proteome</keyword>
<reference evidence="1 2" key="1">
    <citation type="submission" date="2016-07" db="EMBL/GenBank/DDBJ databases">
        <title>Pervasive Adenine N6-methylation of Active Genes in Fungi.</title>
        <authorList>
            <consortium name="DOE Joint Genome Institute"/>
            <person name="Mondo S.J."/>
            <person name="Dannebaum R.O."/>
            <person name="Kuo R.C."/>
            <person name="Labutti K."/>
            <person name="Haridas S."/>
            <person name="Kuo A."/>
            <person name="Salamov A."/>
            <person name="Ahrendt S.R."/>
            <person name="Lipzen A."/>
            <person name="Sullivan W."/>
            <person name="Andreopoulos W.B."/>
            <person name="Clum A."/>
            <person name="Lindquist E."/>
            <person name="Daum C."/>
            <person name="Ramamoorthy G.K."/>
            <person name="Gryganskyi A."/>
            <person name="Culley D."/>
            <person name="Magnuson J.K."/>
            <person name="James T.Y."/>
            <person name="O'Malley M.A."/>
            <person name="Stajich J.E."/>
            <person name="Spatafora J.W."/>
            <person name="Visel A."/>
            <person name="Grigoriev I.V."/>
        </authorList>
    </citation>
    <scope>NUCLEOTIDE SEQUENCE [LARGE SCALE GENOMIC DNA]</scope>
    <source>
        <strain evidence="1 2">PL171</strain>
    </source>
</reference>
<proteinExistence type="predicted"/>
<protein>
    <recommendedName>
        <fullName evidence="3">Ankyrin repeat-containing domain protein</fullName>
    </recommendedName>
</protein>
<dbReference type="PANTHER" id="PTHR46586:SF3">
    <property type="entry name" value="ANKYRIN REPEAT-CONTAINING PROTEIN"/>
    <property type="match status" value="1"/>
</dbReference>
<evidence type="ECO:0008006" key="3">
    <source>
        <dbReference type="Google" id="ProtNLM"/>
    </source>
</evidence>